<name>A0ABT0U6H9_9BACT</name>
<gene>
    <name evidence="2" type="ORF">NB063_18205</name>
</gene>
<feature type="transmembrane region" description="Helical" evidence="1">
    <location>
        <begin position="31"/>
        <end position="52"/>
    </location>
</feature>
<sequence length="73" mass="8054">MRDVSAWTPLWGFLRLGLVSAVLVASAVNGQILYGAAGWAIGFAVPAVWLMFREQDRTMEHANGNRNQANQHD</sequence>
<evidence type="ECO:0000256" key="1">
    <source>
        <dbReference type="SAM" id="Phobius"/>
    </source>
</evidence>
<accession>A0ABT0U6H9</accession>
<evidence type="ECO:0000313" key="3">
    <source>
        <dbReference type="Proteomes" id="UP001202961"/>
    </source>
</evidence>
<keyword evidence="1" id="KW-0812">Transmembrane</keyword>
<dbReference type="Proteomes" id="UP001202961">
    <property type="component" value="Unassembled WGS sequence"/>
</dbReference>
<protein>
    <recommendedName>
        <fullName evidence="4">DUF4229 domain-containing protein</fullName>
    </recommendedName>
</protein>
<keyword evidence="1" id="KW-1133">Transmembrane helix</keyword>
<proteinExistence type="predicted"/>
<evidence type="ECO:0000313" key="2">
    <source>
        <dbReference type="EMBL" id="MCM2372547.1"/>
    </source>
</evidence>
<organism evidence="2 3">
    <name type="scientific">Aporhodopirellula aestuarii</name>
    <dbReference type="NCBI Taxonomy" id="2950107"/>
    <lineage>
        <taxon>Bacteria</taxon>
        <taxon>Pseudomonadati</taxon>
        <taxon>Planctomycetota</taxon>
        <taxon>Planctomycetia</taxon>
        <taxon>Pirellulales</taxon>
        <taxon>Pirellulaceae</taxon>
        <taxon>Aporhodopirellula</taxon>
    </lineage>
</organism>
<dbReference type="EMBL" id="JAMQBK010000047">
    <property type="protein sequence ID" value="MCM2372547.1"/>
    <property type="molecule type" value="Genomic_DNA"/>
</dbReference>
<reference evidence="2 3" key="1">
    <citation type="journal article" date="2022" name="Syst. Appl. Microbiol.">
        <title>Rhodopirellula aestuarii sp. nov., a novel member of the genus Rhodopirellula isolated from brackish sediments collected in the Tagus River estuary, Portugal.</title>
        <authorList>
            <person name="Vitorino I.R."/>
            <person name="Klimek D."/>
            <person name="Calusinska M."/>
            <person name="Lobo-da-Cunha A."/>
            <person name="Vasconcelos V."/>
            <person name="Lage O.M."/>
        </authorList>
    </citation>
    <scope>NUCLEOTIDE SEQUENCE [LARGE SCALE GENOMIC DNA]</scope>
    <source>
        <strain evidence="2 3">ICT_H3.1</strain>
    </source>
</reference>
<keyword evidence="3" id="KW-1185">Reference proteome</keyword>
<comment type="caution">
    <text evidence="2">The sequence shown here is derived from an EMBL/GenBank/DDBJ whole genome shotgun (WGS) entry which is preliminary data.</text>
</comment>
<keyword evidence="1" id="KW-0472">Membrane</keyword>
<evidence type="ECO:0008006" key="4">
    <source>
        <dbReference type="Google" id="ProtNLM"/>
    </source>
</evidence>